<dbReference type="Proteomes" id="UP000036681">
    <property type="component" value="Unplaced"/>
</dbReference>
<accession>A0A0M3HKF0</accession>
<keyword evidence="1" id="KW-1185">Reference proteome</keyword>
<dbReference type="AlphaFoldDB" id="A0A0M3HKF0"/>
<dbReference type="WBParaSite" id="ALUE_0000199501-mRNA-1">
    <property type="protein sequence ID" value="ALUE_0000199501-mRNA-1"/>
    <property type="gene ID" value="ALUE_0000199501"/>
</dbReference>
<proteinExistence type="predicted"/>
<evidence type="ECO:0000313" key="2">
    <source>
        <dbReference type="WBParaSite" id="ALUE_0000199501-mRNA-1"/>
    </source>
</evidence>
<name>A0A0M3HKF0_ASCLU</name>
<evidence type="ECO:0000313" key="1">
    <source>
        <dbReference type="Proteomes" id="UP000036681"/>
    </source>
</evidence>
<sequence>MKQVMTSGQKLRDFPQLLRNVAAVIAVALAQGPPGPPPFLEGAPKATIDAWNAL</sequence>
<organism evidence="1 2">
    <name type="scientific">Ascaris lumbricoides</name>
    <name type="common">Giant roundworm</name>
    <dbReference type="NCBI Taxonomy" id="6252"/>
    <lineage>
        <taxon>Eukaryota</taxon>
        <taxon>Metazoa</taxon>
        <taxon>Ecdysozoa</taxon>
        <taxon>Nematoda</taxon>
        <taxon>Chromadorea</taxon>
        <taxon>Rhabditida</taxon>
        <taxon>Spirurina</taxon>
        <taxon>Ascaridomorpha</taxon>
        <taxon>Ascaridoidea</taxon>
        <taxon>Ascarididae</taxon>
        <taxon>Ascaris</taxon>
    </lineage>
</organism>
<reference evidence="2" key="1">
    <citation type="submission" date="2017-02" db="UniProtKB">
        <authorList>
            <consortium name="WormBaseParasite"/>
        </authorList>
    </citation>
    <scope>IDENTIFICATION</scope>
</reference>
<protein>
    <submittedName>
        <fullName evidence="2">Conjugal transfer protein TrbC</fullName>
    </submittedName>
</protein>